<reference evidence="1 2" key="1">
    <citation type="submission" date="2021-06" db="EMBL/GenBank/DDBJ databases">
        <authorList>
            <person name="Palmer J.M."/>
        </authorList>
    </citation>
    <scope>NUCLEOTIDE SEQUENCE [LARGE SCALE GENOMIC DNA]</scope>
    <source>
        <strain evidence="1 2">CL_MEX2019</strain>
        <tissue evidence="1">Muscle</tissue>
    </source>
</reference>
<dbReference type="Proteomes" id="UP001352852">
    <property type="component" value="Unassembled WGS sequence"/>
</dbReference>
<accession>A0ABU7EC70</accession>
<dbReference type="EMBL" id="JAHUTJ010051207">
    <property type="protein sequence ID" value="MED6284636.1"/>
    <property type="molecule type" value="Genomic_DNA"/>
</dbReference>
<organism evidence="1 2">
    <name type="scientific">Characodon lateralis</name>
    <dbReference type="NCBI Taxonomy" id="208331"/>
    <lineage>
        <taxon>Eukaryota</taxon>
        <taxon>Metazoa</taxon>
        <taxon>Chordata</taxon>
        <taxon>Craniata</taxon>
        <taxon>Vertebrata</taxon>
        <taxon>Euteleostomi</taxon>
        <taxon>Actinopterygii</taxon>
        <taxon>Neopterygii</taxon>
        <taxon>Teleostei</taxon>
        <taxon>Neoteleostei</taxon>
        <taxon>Acanthomorphata</taxon>
        <taxon>Ovalentaria</taxon>
        <taxon>Atherinomorphae</taxon>
        <taxon>Cyprinodontiformes</taxon>
        <taxon>Goodeidae</taxon>
        <taxon>Characodon</taxon>
    </lineage>
</organism>
<protein>
    <submittedName>
        <fullName evidence="1">Uncharacterized protein</fullName>
    </submittedName>
</protein>
<evidence type="ECO:0000313" key="1">
    <source>
        <dbReference type="EMBL" id="MED6284636.1"/>
    </source>
</evidence>
<name>A0ABU7EC70_9TELE</name>
<gene>
    <name evidence="1" type="ORF">CHARACLAT_021014</name>
</gene>
<keyword evidence="2" id="KW-1185">Reference proteome</keyword>
<evidence type="ECO:0000313" key="2">
    <source>
        <dbReference type="Proteomes" id="UP001352852"/>
    </source>
</evidence>
<proteinExistence type="predicted"/>
<comment type="caution">
    <text evidence="1">The sequence shown here is derived from an EMBL/GenBank/DDBJ whole genome shotgun (WGS) entry which is preliminary data.</text>
</comment>
<sequence length="99" mass="11472">MLHKVQCLAKHENSAEKTVILRVKHRPVPVFYGWELFPCKLVKNRLGAKTEHHFSFWVLEKWLQHKVSKGATSISNGLNLIQNIVKHLLGVQFFSQILT</sequence>